<evidence type="ECO:0008006" key="4">
    <source>
        <dbReference type="Google" id="ProtNLM"/>
    </source>
</evidence>
<reference evidence="2 3" key="1">
    <citation type="journal article" date="2015" name="Genom Data">
        <title>Draft genome sequence of a multidrug-resistant Chryseobacterium indologenes isolate from Malaysia.</title>
        <authorList>
            <person name="Yu C.Y."/>
            <person name="Ang G.Y."/>
            <person name="Cheng H.J."/>
            <person name="Cheong Y.M."/>
            <person name="Yin W.F."/>
            <person name="Chan K.G."/>
        </authorList>
    </citation>
    <scope>NUCLEOTIDE SEQUENCE [LARGE SCALE GENOMIC DNA]</scope>
    <source>
        <strain evidence="2 3">CI_885</strain>
    </source>
</reference>
<accession>A0A0N0ZUT4</accession>
<dbReference type="Proteomes" id="UP000037953">
    <property type="component" value="Unassembled WGS sequence"/>
</dbReference>
<feature type="signal peptide" evidence="1">
    <location>
        <begin position="1"/>
        <end position="17"/>
    </location>
</feature>
<gene>
    <name evidence="2" type="ORF">AOB46_19650</name>
</gene>
<dbReference type="OrthoDB" id="86940at2"/>
<reference evidence="3" key="2">
    <citation type="submission" date="2015-09" db="EMBL/GenBank/DDBJ databases">
        <title>Draft genome sequence of a multidrug-resistant Chryseobacterium indologenes isolate from Malaysia.</title>
        <authorList>
            <person name="Yu C.Y."/>
            <person name="Ang G.Y."/>
            <person name="Chan K.-G."/>
        </authorList>
    </citation>
    <scope>NUCLEOTIDE SEQUENCE [LARGE SCALE GENOMIC DNA]</scope>
    <source>
        <strain evidence="3">CI_885</strain>
    </source>
</reference>
<proteinExistence type="predicted"/>
<evidence type="ECO:0000313" key="3">
    <source>
        <dbReference type="Proteomes" id="UP000037953"/>
    </source>
</evidence>
<comment type="caution">
    <text evidence="2">The sequence shown here is derived from an EMBL/GenBank/DDBJ whole genome shotgun (WGS) entry which is preliminary data.</text>
</comment>
<organism evidence="2 3">
    <name type="scientific">Chryseobacterium indologenes</name>
    <name type="common">Flavobacterium indologenes</name>
    <dbReference type="NCBI Taxonomy" id="253"/>
    <lineage>
        <taxon>Bacteria</taxon>
        <taxon>Pseudomonadati</taxon>
        <taxon>Bacteroidota</taxon>
        <taxon>Flavobacteriia</taxon>
        <taxon>Flavobacteriales</taxon>
        <taxon>Weeksellaceae</taxon>
        <taxon>Chryseobacterium group</taxon>
        <taxon>Chryseobacterium</taxon>
    </lineage>
</organism>
<feature type="chain" id="PRO_5005865118" description="VCBS repeat-containing protein" evidence="1">
    <location>
        <begin position="18"/>
        <end position="223"/>
    </location>
</feature>
<dbReference type="EMBL" id="LJOD01000017">
    <property type="protein sequence ID" value="KPE49560.1"/>
    <property type="molecule type" value="Genomic_DNA"/>
</dbReference>
<protein>
    <recommendedName>
        <fullName evidence="4">VCBS repeat-containing protein</fullName>
    </recommendedName>
</protein>
<keyword evidence="1" id="KW-0732">Signal</keyword>
<evidence type="ECO:0000256" key="1">
    <source>
        <dbReference type="SAM" id="SignalP"/>
    </source>
</evidence>
<dbReference type="AlphaFoldDB" id="A0A0N0ZUT4"/>
<evidence type="ECO:0000313" key="2">
    <source>
        <dbReference type="EMBL" id="KPE49560.1"/>
    </source>
</evidence>
<dbReference type="PATRIC" id="fig|253.9.peg.1901"/>
<dbReference type="RefSeq" id="WP_062702565.1">
    <property type="nucleotide sequence ID" value="NZ_LJOD01000017.1"/>
</dbReference>
<name>A0A0N0ZUT4_CHRID</name>
<sequence>MKIPFFTAVLFSLSFQAQSLNGFSIPKGYQKIAEAKGDLDKDGKEEIVIVFNTNATVNSKLDSNNGVVRALYIIKDQNGKPRVWKENKTLLFSSGAGFYPQGNILNIEIRNNTLIVEQQFSTNSRHTQTYHHVFRFQNGDFYLIGSRDKFDDTCEFSFLNEINFSTGKIIIDKTYSSCDDDAKIPDDYHKEFIHPFKPLIRMNDLRIGENKIKVPGTDEYLYF</sequence>